<protein>
    <submittedName>
        <fullName evidence="1">Uncharacterized protein</fullName>
    </submittedName>
</protein>
<sequence>MLDKTSELAQQSGFMSPQKYTVFDDDIVAGESEAVHAGKDKTSVESFESGREADASLSNQKLSYLQFSLVVLASWFLVFLTVFEQIVLAPAFVTLNAYAGSNVSSIWYIASYMLGYLPFLLIGARAYLDVSRIGAFVTG</sequence>
<accession>A0ACC1HC90</accession>
<feature type="non-terminal residue" evidence="1">
    <location>
        <position position="139"/>
    </location>
</feature>
<gene>
    <name evidence="1" type="ORF">EV182_003783</name>
</gene>
<proteinExistence type="predicted"/>
<name>A0ACC1HC90_9FUNG</name>
<dbReference type="EMBL" id="JAMZIH010006184">
    <property type="protein sequence ID" value="KAJ1674189.1"/>
    <property type="molecule type" value="Genomic_DNA"/>
</dbReference>
<keyword evidence="2" id="KW-1185">Reference proteome</keyword>
<organism evidence="1 2">
    <name type="scientific">Spiromyces aspiralis</name>
    <dbReference type="NCBI Taxonomy" id="68401"/>
    <lineage>
        <taxon>Eukaryota</taxon>
        <taxon>Fungi</taxon>
        <taxon>Fungi incertae sedis</taxon>
        <taxon>Zoopagomycota</taxon>
        <taxon>Kickxellomycotina</taxon>
        <taxon>Kickxellomycetes</taxon>
        <taxon>Kickxellales</taxon>
        <taxon>Kickxellaceae</taxon>
        <taxon>Spiromyces</taxon>
    </lineage>
</organism>
<dbReference type="Proteomes" id="UP001145114">
    <property type="component" value="Unassembled WGS sequence"/>
</dbReference>
<reference evidence="1" key="1">
    <citation type="submission" date="2022-06" db="EMBL/GenBank/DDBJ databases">
        <title>Phylogenomic reconstructions and comparative analyses of Kickxellomycotina fungi.</title>
        <authorList>
            <person name="Reynolds N.K."/>
            <person name="Stajich J.E."/>
            <person name="Barry K."/>
            <person name="Grigoriev I.V."/>
            <person name="Crous P."/>
            <person name="Smith M.E."/>
        </authorList>
    </citation>
    <scope>NUCLEOTIDE SEQUENCE</scope>
    <source>
        <strain evidence="1">RSA 2271</strain>
    </source>
</reference>
<evidence type="ECO:0000313" key="2">
    <source>
        <dbReference type="Proteomes" id="UP001145114"/>
    </source>
</evidence>
<evidence type="ECO:0000313" key="1">
    <source>
        <dbReference type="EMBL" id="KAJ1674189.1"/>
    </source>
</evidence>
<comment type="caution">
    <text evidence="1">The sequence shown here is derived from an EMBL/GenBank/DDBJ whole genome shotgun (WGS) entry which is preliminary data.</text>
</comment>